<reference evidence="1 2" key="1">
    <citation type="submission" date="2019-06" db="EMBL/GenBank/DDBJ databases">
        <title>Lysobacter alkalisoli sp. nov. isolated from saline soil.</title>
        <authorList>
            <person name="Sun J.-Q."/>
            <person name="Xu L."/>
        </authorList>
    </citation>
    <scope>NUCLEOTIDE SEQUENCE [LARGE SCALE GENOMIC DNA]</scope>
    <source>
        <strain evidence="1 2">JCM 31130</strain>
    </source>
</reference>
<protein>
    <submittedName>
        <fullName evidence="1">Uncharacterized protein</fullName>
    </submittedName>
</protein>
<evidence type="ECO:0000313" key="2">
    <source>
        <dbReference type="Proteomes" id="UP000318212"/>
    </source>
</evidence>
<evidence type="ECO:0000313" key="1">
    <source>
        <dbReference type="EMBL" id="TQD51245.1"/>
    </source>
</evidence>
<organism evidence="1 2">
    <name type="scientific">Marilutibacter aestuarii</name>
    <dbReference type="NCBI Taxonomy" id="1706195"/>
    <lineage>
        <taxon>Bacteria</taxon>
        <taxon>Pseudomonadati</taxon>
        <taxon>Pseudomonadota</taxon>
        <taxon>Gammaproteobacteria</taxon>
        <taxon>Lysobacterales</taxon>
        <taxon>Lysobacteraceae</taxon>
        <taxon>Marilutibacter</taxon>
    </lineage>
</organism>
<dbReference type="Proteomes" id="UP000318212">
    <property type="component" value="Unassembled WGS sequence"/>
</dbReference>
<name>A0A508AW07_9GAMM</name>
<dbReference type="AlphaFoldDB" id="A0A508AW07"/>
<comment type="caution">
    <text evidence="1">The sequence shown here is derived from an EMBL/GenBank/DDBJ whole genome shotgun (WGS) entry which is preliminary data.</text>
</comment>
<gene>
    <name evidence="1" type="ORF">FKV25_02095</name>
</gene>
<keyword evidence="2" id="KW-1185">Reference proteome</keyword>
<accession>A0A508AW07</accession>
<dbReference type="EMBL" id="VICE01000014">
    <property type="protein sequence ID" value="TQD51245.1"/>
    <property type="molecule type" value="Genomic_DNA"/>
</dbReference>
<proteinExistence type="predicted"/>
<sequence length="73" mass="8206">MIVTMRHVRTIPYFRARPGFCLPKTRTWFGEHGLDFAAFIREGLDEAVLLATGDGMAEALVRWAHECEAANGQ</sequence>